<feature type="compositionally biased region" description="Low complexity" evidence="6">
    <location>
        <begin position="29"/>
        <end position="44"/>
    </location>
</feature>
<dbReference type="GeneID" id="95974487"/>
<dbReference type="SUPFAM" id="SSF47384">
    <property type="entry name" value="Homodimeric domain of signal transducing histidine kinase"/>
    <property type="match status" value="1"/>
</dbReference>
<feature type="region of interest" description="Disordered" evidence="6">
    <location>
        <begin position="23"/>
        <end position="58"/>
    </location>
</feature>
<feature type="domain" description="Histidine kinase" evidence="7">
    <location>
        <begin position="215"/>
        <end position="491"/>
    </location>
</feature>
<sequence length="634" mass="69030">MREALELDGAIILDASIETFGGLVQENPTSGSSTDTSQSSSHTNSGEKGPHSKSPSTEMCTVLGKSIARTGRPGRQDVAEPLSIPESVLQSLLEKFPRGQVWNYGMDGSSEESPDLVSVSDHTAPWAHRGRRWRLRKLLHLLLPNVRSLAFVGMWDSIKRRWFAGAILWTCSPTRSLTPGIELNYLVAFGQSIMSEIAALGAKQADQAKGAFITNISHELRTPLHGILGSAECLQITTRDDYQAGLVHTIDMCGKTLLDTFDNLLSFAKINPLSRSNDTTSSEGGGVPKITIIGEEEQVRLGVLLEEVISTVFAGQEYQRTYGQRSADADIGGLITRISPHTLNHGRAKGNPESLDRIAVSVTYFNPESTCWNVLTQPGAWRRIVLNLAGIALKYTTQGFISVTLRNTRISGNPDASNYILTIADSGRGMSKQFVDESVFAPFVQEDPLSPGTGLGLSIVKRIVDNMNGTISIKSKQGRGTTFKVTVPLMRGTHVSAASAIHIVSDRRHDLKLNAVRDSIISNTSSDLVWTFAEISEKCFGMATDLTTDLGDERLYVTSAKHLRQLPGKIIPEFSRPDERPTRVLIVLCADSVTARALESFNTTTTFSYRVFCISQPIGPTKVANALAAIMGWV</sequence>
<dbReference type="Pfam" id="PF00512">
    <property type="entry name" value="HisKA"/>
    <property type="match status" value="1"/>
</dbReference>
<dbReference type="Pfam" id="PF02518">
    <property type="entry name" value="HATPase_c"/>
    <property type="match status" value="1"/>
</dbReference>
<name>A0ABR3PLS0_9PEZI</name>
<evidence type="ECO:0000313" key="8">
    <source>
        <dbReference type="EMBL" id="KAL1310497.1"/>
    </source>
</evidence>
<reference evidence="8 9" key="1">
    <citation type="submission" date="2024-07" db="EMBL/GenBank/DDBJ databases">
        <title>Draft sequence of the Neodothiora populina.</title>
        <authorList>
            <person name="Drown D.D."/>
            <person name="Schuette U.S."/>
            <person name="Buechlein A.B."/>
            <person name="Rusch D.R."/>
            <person name="Winton L.W."/>
            <person name="Adams G.A."/>
        </authorList>
    </citation>
    <scope>NUCLEOTIDE SEQUENCE [LARGE SCALE GENOMIC DNA]</scope>
    <source>
        <strain evidence="8 9">CPC 39397</strain>
    </source>
</reference>
<evidence type="ECO:0000313" key="9">
    <source>
        <dbReference type="Proteomes" id="UP001562354"/>
    </source>
</evidence>
<dbReference type="CDD" id="cd00082">
    <property type="entry name" value="HisKA"/>
    <property type="match status" value="1"/>
</dbReference>
<dbReference type="InterPro" id="IPR004358">
    <property type="entry name" value="Sig_transdc_His_kin-like_C"/>
</dbReference>
<dbReference type="InterPro" id="IPR003594">
    <property type="entry name" value="HATPase_dom"/>
</dbReference>
<evidence type="ECO:0000256" key="2">
    <source>
        <dbReference type="ARBA" id="ARBA00012438"/>
    </source>
</evidence>
<protein>
    <recommendedName>
        <fullName evidence="2">histidine kinase</fullName>
        <ecNumber evidence="2">2.7.13.3</ecNumber>
    </recommendedName>
</protein>
<dbReference type="PRINTS" id="PR00344">
    <property type="entry name" value="BCTRLSENSOR"/>
</dbReference>
<keyword evidence="9" id="KW-1185">Reference proteome</keyword>
<dbReference type="SMART" id="SM00387">
    <property type="entry name" value="HATPase_c"/>
    <property type="match status" value="1"/>
</dbReference>
<dbReference type="InterPro" id="IPR003661">
    <property type="entry name" value="HisK_dim/P_dom"/>
</dbReference>
<dbReference type="Gene3D" id="3.30.565.10">
    <property type="entry name" value="Histidine kinase-like ATPase, C-terminal domain"/>
    <property type="match status" value="1"/>
</dbReference>
<keyword evidence="5" id="KW-0418">Kinase</keyword>
<dbReference type="RefSeq" id="XP_069203346.1">
    <property type="nucleotide sequence ID" value="XM_069348527.1"/>
</dbReference>
<evidence type="ECO:0000256" key="5">
    <source>
        <dbReference type="ARBA" id="ARBA00022777"/>
    </source>
</evidence>
<dbReference type="EC" id="2.7.13.3" evidence="2"/>
<dbReference type="PROSITE" id="PS50109">
    <property type="entry name" value="HIS_KIN"/>
    <property type="match status" value="1"/>
</dbReference>
<dbReference type="Gene3D" id="1.10.287.130">
    <property type="match status" value="1"/>
</dbReference>
<dbReference type="PANTHER" id="PTHR43047:SF72">
    <property type="entry name" value="OSMOSENSING HISTIDINE PROTEIN KINASE SLN1"/>
    <property type="match status" value="1"/>
</dbReference>
<dbReference type="InterPro" id="IPR036097">
    <property type="entry name" value="HisK_dim/P_sf"/>
</dbReference>
<keyword evidence="4" id="KW-0808">Transferase</keyword>
<accession>A0ABR3PLS0</accession>
<organism evidence="8 9">
    <name type="scientific">Neodothiora populina</name>
    <dbReference type="NCBI Taxonomy" id="2781224"/>
    <lineage>
        <taxon>Eukaryota</taxon>
        <taxon>Fungi</taxon>
        <taxon>Dikarya</taxon>
        <taxon>Ascomycota</taxon>
        <taxon>Pezizomycotina</taxon>
        <taxon>Dothideomycetes</taxon>
        <taxon>Dothideomycetidae</taxon>
        <taxon>Dothideales</taxon>
        <taxon>Dothioraceae</taxon>
        <taxon>Neodothiora</taxon>
    </lineage>
</organism>
<dbReference type="InterPro" id="IPR005467">
    <property type="entry name" value="His_kinase_dom"/>
</dbReference>
<evidence type="ECO:0000256" key="6">
    <source>
        <dbReference type="SAM" id="MobiDB-lite"/>
    </source>
</evidence>
<dbReference type="SMART" id="SM00388">
    <property type="entry name" value="HisKA"/>
    <property type="match status" value="1"/>
</dbReference>
<gene>
    <name evidence="8" type="ORF">AAFC00_000784</name>
</gene>
<dbReference type="InterPro" id="IPR036890">
    <property type="entry name" value="HATPase_C_sf"/>
</dbReference>
<dbReference type="EMBL" id="JBFMKM010000003">
    <property type="protein sequence ID" value="KAL1310497.1"/>
    <property type="molecule type" value="Genomic_DNA"/>
</dbReference>
<comment type="caution">
    <text evidence="8">The sequence shown here is derived from an EMBL/GenBank/DDBJ whole genome shotgun (WGS) entry which is preliminary data.</text>
</comment>
<evidence type="ECO:0000256" key="3">
    <source>
        <dbReference type="ARBA" id="ARBA00022553"/>
    </source>
</evidence>
<dbReference type="SUPFAM" id="SSF55874">
    <property type="entry name" value="ATPase domain of HSP90 chaperone/DNA topoisomerase II/histidine kinase"/>
    <property type="match status" value="1"/>
</dbReference>
<evidence type="ECO:0000256" key="4">
    <source>
        <dbReference type="ARBA" id="ARBA00022679"/>
    </source>
</evidence>
<evidence type="ECO:0000256" key="1">
    <source>
        <dbReference type="ARBA" id="ARBA00000085"/>
    </source>
</evidence>
<evidence type="ECO:0000259" key="7">
    <source>
        <dbReference type="PROSITE" id="PS50109"/>
    </source>
</evidence>
<dbReference type="Proteomes" id="UP001562354">
    <property type="component" value="Unassembled WGS sequence"/>
</dbReference>
<dbReference type="PANTHER" id="PTHR43047">
    <property type="entry name" value="TWO-COMPONENT HISTIDINE PROTEIN KINASE"/>
    <property type="match status" value="1"/>
</dbReference>
<comment type="catalytic activity">
    <reaction evidence="1">
        <text>ATP + protein L-histidine = ADP + protein N-phospho-L-histidine.</text>
        <dbReference type="EC" id="2.7.13.3"/>
    </reaction>
</comment>
<proteinExistence type="predicted"/>
<keyword evidence="3" id="KW-0597">Phosphoprotein</keyword>